<feature type="domain" description="Cytochrome c oxidase subunit IV bacterial aa3 type" evidence="2">
    <location>
        <begin position="10"/>
        <end position="49"/>
    </location>
</feature>
<keyword evidence="4" id="KW-1185">Reference proteome</keyword>
<dbReference type="EMBL" id="CP025408">
    <property type="protein sequence ID" value="AUH35218.1"/>
    <property type="molecule type" value="Genomic_DNA"/>
</dbReference>
<protein>
    <submittedName>
        <fullName evidence="3">Aa3-type cytochrome c oxidase subunit IV</fullName>
    </submittedName>
</protein>
<dbReference type="KEGG" id="paro:CUV01_04665"/>
<dbReference type="SUPFAM" id="SSF81469">
    <property type="entry name" value="Bacterial aa3 type cytochrome c oxidase subunit IV"/>
    <property type="match status" value="1"/>
</dbReference>
<keyword evidence="1" id="KW-1133">Transmembrane helix</keyword>
<dbReference type="OrthoDB" id="7691500at2"/>
<accession>A0A2K9EJL3</accession>
<dbReference type="Pfam" id="PF07835">
    <property type="entry name" value="COX4_pro_2"/>
    <property type="match status" value="1"/>
</dbReference>
<gene>
    <name evidence="3" type="ORF">CUV01_04665</name>
</gene>
<sequence>MATHHETTEYKHGEMDTTQHEKTFAGFVRVSSWVVIISLAVLVFMALVNA</sequence>
<evidence type="ECO:0000313" key="4">
    <source>
        <dbReference type="Proteomes" id="UP000233742"/>
    </source>
</evidence>
<name>A0A2K9EJL3_9RHOB</name>
<keyword evidence="1" id="KW-0812">Transmembrane</keyword>
<dbReference type="AlphaFoldDB" id="A0A2K9EJL3"/>
<dbReference type="InterPro" id="IPR036596">
    <property type="entry name" value="Cyt-C_aa3_sf"/>
</dbReference>
<dbReference type="Proteomes" id="UP000233742">
    <property type="component" value="Chromosome"/>
</dbReference>
<keyword evidence="1" id="KW-0472">Membrane</keyword>
<evidence type="ECO:0000313" key="3">
    <source>
        <dbReference type="EMBL" id="AUH35218.1"/>
    </source>
</evidence>
<evidence type="ECO:0000259" key="2">
    <source>
        <dbReference type="Pfam" id="PF07835"/>
    </source>
</evidence>
<evidence type="ECO:0000256" key="1">
    <source>
        <dbReference type="SAM" id="Phobius"/>
    </source>
</evidence>
<dbReference type="InterPro" id="IPR012422">
    <property type="entry name" value="Cyt_c_oxidase_su4_bac-aa3"/>
</dbReference>
<organism evidence="3 4">
    <name type="scientific">Paracoccus tegillarcae</name>
    <dbReference type="NCBI Taxonomy" id="1529068"/>
    <lineage>
        <taxon>Bacteria</taxon>
        <taxon>Pseudomonadati</taxon>
        <taxon>Pseudomonadota</taxon>
        <taxon>Alphaproteobacteria</taxon>
        <taxon>Rhodobacterales</taxon>
        <taxon>Paracoccaceae</taxon>
        <taxon>Paracoccus</taxon>
    </lineage>
</organism>
<dbReference type="Gene3D" id="1.20.5.160">
    <property type="entry name" value="Bacterial aa3 type cytochrome c oxidase subunit IV"/>
    <property type="match status" value="1"/>
</dbReference>
<feature type="transmembrane region" description="Helical" evidence="1">
    <location>
        <begin position="30"/>
        <end position="48"/>
    </location>
</feature>
<proteinExistence type="predicted"/>
<reference evidence="3 4" key="1">
    <citation type="submission" date="2017-12" db="EMBL/GenBank/DDBJ databases">
        <authorList>
            <person name="Hurst M.R.H."/>
        </authorList>
    </citation>
    <scope>NUCLEOTIDE SEQUENCE [LARGE SCALE GENOMIC DNA]</scope>
    <source>
        <strain evidence="3 4">BM15</strain>
    </source>
</reference>
<dbReference type="RefSeq" id="WP_101461870.1">
    <property type="nucleotide sequence ID" value="NZ_CP025408.1"/>
</dbReference>